<feature type="region of interest" description="Disordered" evidence="1">
    <location>
        <begin position="30"/>
        <end position="51"/>
    </location>
</feature>
<dbReference type="Proteomes" id="UP001215231">
    <property type="component" value="Chromosome"/>
</dbReference>
<dbReference type="RefSeq" id="WP_274051410.1">
    <property type="nucleotide sequence ID" value="NZ_CP059693.1"/>
</dbReference>
<reference evidence="2 3" key="1">
    <citation type="journal article" date="2022" name="Mar. Drugs">
        <title>Bioassay-Guided Fractionation Leads to the Detection of Cholic Acid Generated by the Rare Thalassomonas sp.</title>
        <authorList>
            <person name="Pheiffer F."/>
            <person name="Schneider Y.K."/>
            <person name="Hansen E.H."/>
            <person name="Andersen J.H."/>
            <person name="Isaksson J."/>
            <person name="Busche T."/>
            <person name="R C."/>
            <person name="Kalinowski J."/>
            <person name="Zyl L.V."/>
            <person name="Trindade M."/>
        </authorList>
    </citation>
    <scope>NUCLEOTIDE SEQUENCE [LARGE SCALE GENOMIC DNA]</scope>
    <source>
        <strain evidence="2 3">A5K-61T</strain>
    </source>
</reference>
<sequence length="249" mass="26810">MMKKIALILAAVMVLFVSVLLLDLGAGSKEKNGESTRVTKAGIGGSKAEPKRKEQQAANIASLQEQVLPQQAKEIGKSAPVSQKEQISSDDYLNELAFKPSLKAEQVLKASGKLRDNLQGEVYLEINNVEISSLEAGDSFKLEIPELGMFYEIAVDKTHQDKFGNKTIEAVLPDQEAKYSSIITISEHAIYANITTPYGSYAMEGNGQYAWMAETADLIHDVIQDSFVTGATAGGDTHTAPAGTGNGMR</sequence>
<gene>
    <name evidence="2" type="ORF">H3N35_24075</name>
</gene>
<keyword evidence="3" id="KW-1185">Reference proteome</keyword>
<evidence type="ECO:0000313" key="2">
    <source>
        <dbReference type="EMBL" id="WDE11263.1"/>
    </source>
</evidence>
<organism evidence="2 3">
    <name type="scientific">Thalassomonas haliotis</name>
    <dbReference type="NCBI Taxonomy" id="485448"/>
    <lineage>
        <taxon>Bacteria</taxon>
        <taxon>Pseudomonadati</taxon>
        <taxon>Pseudomonadota</taxon>
        <taxon>Gammaproteobacteria</taxon>
        <taxon>Alteromonadales</taxon>
        <taxon>Colwelliaceae</taxon>
        <taxon>Thalassomonas</taxon>
    </lineage>
</organism>
<evidence type="ECO:0000256" key="1">
    <source>
        <dbReference type="SAM" id="MobiDB-lite"/>
    </source>
</evidence>
<dbReference type="EMBL" id="CP059693">
    <property type="protein sequence ID" value="WDE11263.1"/>
    <property type="molecule type" value="Genomic_DNA"/>
</dbReference>
<evidence type="ECO:0000313" key="3">
    <source>
        <dbReference type="Proteomes" id="UP001215231"/>
    </source>
</evidence>
<protein>
    <submittedName>
        <fullName evidence="2">Uncharacterized protein</fullName>
    </submittedName>
</protein>
<accession>A0ABY7VCH8</accession>
<proteinExistence type="predicted"/>
<name>A0ABY7VCH8_9GAMM</name>